<comment type="caution">
    <text evidence="1">The sequence shown here is derived from an EMBL/GenBank/DDBJ whole genome shotgun (WGS) entry which is preliminary data.</text>
</comment>
<dbReference type="Proteomes" id="UP000470213">
    <property type="component" value="Unassembled WGS sequence"/>
</dbReference>
<reference evidence="1 2" key="1">
    <citation type="submission" date="2020-01" db="EMBL/GenBank/DDBJ databases">
        <authorList>
            <person name="Chen J."/>
            <person name="Zhu S."/>
            <person name="Yang J."/>
        </authorList>
    </citation>
    <scope>NUCLEOTIDE SEQUENCE [LARGE SCALE GENOMIC DNA]</scope>
    <source>
        <strain evidence="1 2">345S023</strain>
    </source>
</reference>
<protein>
    <submittedName>
        <fullName evidence="1">DUF2750 domain-containing protein</fullName>
    </submittedName>
</protein>
<accession>A0A7X5LIM8</accession>
<dbReference type="AlphaFoldDB" id="A0A7X5LIM8"/>
<dbReference type="EMBL" id="JAAAWN010000002">
    <property type="protein sequence ID" value="NDV89983.1"/>
    <property type="molecule type" value="Genomic_DNA"/>
</dbReference>
<evidence type="ECO:0000313" key="1">
    <source>
        <dbReference type="EMBL" id="NDV89983.1"/>
    </source>
</evidence>
<dbReference type="InterPro" id="IPR021284">
    <property type="entry name" value="DUF2750"/>
</dbReference>
<proteinExistence type="predicted"/>
<organism evidence="1 2">
    <name type="scientific">Alteromonas profundi</name>
    <dbReference type="NCBI Taxonomy" id="2696062"/>
    <lineage>
        <taxon>Bacteria</taxon>
        <taxon>Pseudomonadati</taxon>
        <taxon>Pseudomonadota</taxon>
        <taxon>Gammaproteobacteria</taxon>
        <taxon>Alteromonadales</taxon>
        <taxon>Alteromonadaceae</taxon>
        <taxon>Alteromonas/Salinimonas group</taxon>
        <taxon>Alteromonas</taxon>
    </lineage>
</organism>
<evidence type="ECO:0000313" key="2">
    <source>
        <dbReference type="Proteomes" id="UP000470213"/>
    </source>
</evidence>
<gene>
    <name evidence="1" type="ORF">GTH32_02075</name>
</gene>
<dbReference type="Pfam" id="PF11042">
    <property type="entry name" value="DUF2750"/>
    <property type="match status" value="1"/>
</dbReference>
<name>A0A7X5LIM8_9ALTE</name>
<keyword evidence="2" id="KW-1185">Reference proteome</keyword>
<sequence>MFPDTVTKELNEATLAQAKTLSAEDRQMLVISYVPKAKQIWLVKGQDGFVMLEDNEQVRLPVFPHHDLAQDWINENELNSECVDITLSEFTDTWLPGLTKNSVELVMFPSKSDEENLVMTAQEFANELAALAKG</sequence>